<dbReference type="SUPFAM" id="SSF47413">
    <property type="entry name" value="lambda repressor-like DNA-binding domains"/>
    <property type="match status" value="1"/>
</dbReference>
<dbReference type="Gene3D" id="1.10.260.40">
    <property type="entry name" value="lambda repressor-like DNA-binding domains"/>
    <property type="match status" value="1"/>
</dbReference>
<dbReference type="AlphaFoldDB" id="A0A368T4S1"/>
<dbReference type="InterPro" id="IPR001387">
    <property type="entry name" value="Cro/C1-type_HTH"/>
</dbReference>
<dbReference type="InterPro" id="IPR043917">
    <property type="entry name" value="DUF5753"/>
</dbReference>
<evidence type="ECO:0000313" key="3">
    <source>
        <dbReference type="Proteomes" id="UP000253318"/>
    </source>
</evidence>
<sequence length="280" mass="31578">MSTDFQRARLALGAQLRELRIGSRLTGREMAAKLGWAHSKISKLENGRQTATADDLTAWASACGQPDAEAGLQAALRGLETRYRTWRRQLAGGHRARQEVGISESNQTRLFRGFQESIIPGLFQTAEYARHIFLVSSDFHQSPRDTEEAVRARIRRQELLYDPGRQFRFLVWEAALRMRVCPPDVMAGQLDRLSGLMGLDTVELGIIPFAARLKLMPSHGFWIYDERLVVVENLNAEMWLDDAADIALYVRAWERFGESAVYGPPAHRLIASARAALETL</sequence>
<protein>
    <submittedName>
        <fullName evidence="2">Transcriptional regulator</fullName>
    </submittedName>
</protein>
<comment type="caution">
    <text evidence="2">The sequence shown here is derived from an EMBL/GenBank/DDBJ whole genome shotgun (WGS) entry which is preliminary data.</text>
</comment>
<dbReference type="Pfam" id="PF19054">
    <property type="entry name" value="DUF5753"/>
    <property type="match status" value="1"/>
</dbReference>
<proteinExistence type="predicted"/>
<gene>
    <name evidence="2" type="ORF">DEF24_13190</name>
</gene>
<dbReference type="RefSeq" id="WP_114399074.1">
    <property type="nucleotide sequence ID" value="NZ_QEIM01000105.1"/>
</dbReference>
<dbReference type="SMART" id="SM00530">
    <property type="entry name" value="HTH_XRE"/>
    <property type="match status" value="1"/>
</dbReference>
<name>A0A368T4S1_9ACTN</name>
<dbReference type="Pfam" id="PF13560">
    <property type="entry name" value="HTH_31"/>
    <property type="match status" value="1"/>
</dbReference>
<dbReference type="Proteomes" id="UP000253318">
    <property type="component" value="Unassembled WGS sequence"/>
</dbReference>
<organism evidence="2 3">
    <name type="scientific">Marinitenerispora sediminis</name>
    <dbReference type="NCBI Taxonomy" id="1931232"/>
    <lineage>
        <taxon>Bacteria</taxon>
        <taxon>Bacillati</taxon>
        <taxon>Actinomycetota</taxon>
        <taxon>Actinomycetes</taxon>
        <taxon>Streptosporangiales</taxon>
        <taxon>Nocardiopsidaceae</taxon>
        <taxon>Marinitenerispora</taxon>
    </lineage>
</organism>
<dbReference type="EMBL" id="QEIN01000092">
    <property type="protein sequence ID" value="RCV58565.1"/>
    <property type="molecule type" value="Genomic_DNA"/>
</dbReference>
<dbReference type="OrthoDB" id="4966777at2"/>
<keyword evidence="3" id="KW-1185">Reference proteome</keyword>
<evidence type="ECO:0000313" key="2">
    <source>
        <dbReference type="EMBL" id="RCV58565.1"/>
    </source>
</evidence>
<feature type="domain" description="HTH cro/C1-type" evidence="1">
    <location>
        <begin position="16"/>
        <end position="70"/>
    </location>
</feature>
<dbReference type="GO" id="GO:0003677">
    <property type="term" value="F:DNA binding"/>
    <property type="evidence" value="ECO:0007669"/>
    <property type="project" value="InterPro"/>
</dbReference>
<dbReference type="CDD" id="cd00093">
    <property type="entry name" value="HTH_XRE"/>
    <property type="match status" value="1"/>
</dbReference>
<dbReference type="PROSITE" id="PS50943">
    <property type="entry name" value="HTH_CROC1"/>
    <property type="match status" value="1"/>
</dbReference>
<dbReference type="InterPro" id="IPR010982">
    <property type="entry name" value="Lambda_DNA-bd_dom_sf"/>
</dbReference>
<accession>A0A368T4S1</accession>
<evidence type="ECO:0000259" key="1">
    <source>
        <dbReference type="PROSITE" id="PS50943"/>
    </source>
</evidence>
<reference evidence="2 3" key="1">
    <citation type="submission" date="2018-04" db="EMBL/GenBank/DDBJ databases">
        <title>Novel actinobacteria from marine sediment.</title>
        <authorList>
            <person name="Ng Z.Y."/>
            <person name="Tan G.Y.A."/>
        </authorList>
    </citation>
    <scope>NUCLEOTIDE SEQUENCE [LARGE SCALE GENOMIC DNA]</scope>
    <source>
        <strain evidence="2 3">TPS81</strain>
    </source>
</reference>